<dbReference type="Proteomes" id="UP000278143">
    <property type="component" value="Unassembled WGS sequence"/>
</dbReference>
<name>A0A4P9Z061_9FUNG</name>
<keyword evidence="3" id="KW-0677">Repeat</keyword>
<evidence type="ECO:0000256" key="2">
    <source>
        <dbReference type="ARBA" id="ARBA00022574"/>
    </source>
</evidence>
<evidence type="ECO:0000313" key="6">
    <source>
        <dbReference type="EMBL" id="RKP25252.1"/>
    </source>
</evidence>
<protein>
    <recommendedName>
        <fullName evidence="4">WD repeat-containing protein JIP5</fullName>
    </recommendedName>
    <alternativeName>
        <fullName evidence="5">WD repeat-containing protein jip5</fullName>
    </alternativeName>
</protein>
<keyword evidence="2" id="KW-0853">WD repeat</keyword>
<keyword evidence="7" id="KW-1185">Reference proteome</keyword>
<dbReference type="InterPro" id="IPR015943">
    <property type="entry name" value="WD40/YVTN_repeat-like_dom_sf"/>
</dbReference>
<dbReference type="InterPro" id="IPR050505">
    <property type="entry name" value="WDR55/POC1"/>
</dbReference>
<sequence>VLGLDFHPSDSLVAACLVNGLAHCFQYNMKEEDVEADDYEELLFMEHHRKSVRDIKFSVDGNALFTVSRDKSFASVDVETGKLLFHKEKAHGIAINRVHPISYNWVATGDDMGRVKIWDSRMEKVVQKYEDNEDFIADMLYVPEKKRLLVAGGDGYLSVFDVRRPDIVARSDNFEDELLSLALVKNGAKVICGSQGGILNIFHWDDWGDIKDRMPGHPSSIDTICAWDDDIVFTGSSDGLIRACHILPNKFIGCVGEHDHFPVEQIALTHDRRFLGSCSHDQSIRFWNVEAALNALMNEEDEEEEDEEDE</sequence>
<proteinExistence type="inferred from homology"/>
<dbReference type="Gene3D" id="2.130.10.10">
    <property type="entry name" value="YVTN repeat-like/Quinoprotein amine dehydrogenase"/>
    <property type="match status" value="2"/>
</dbReference>
<feature type="non-terminal residue" evidence="6">
    <location>
        <position position="310"/>
    </location>
</feature>
<dbReference type="SUPFAM" id="SSF50978">
    <property type="entry name" value="WD40 repeat-like"/>
    <property type="match status" value="1"/>
</dbReference>
<dbReference type="InterPro" id="IPR001680">
    <property type="entry name" value="WD40_rpt"/>
</dbReference>
<dbReference type="Pfam" id="PF24796">
    <property type="entry name" value="WDR55"/>
    <property type="match status" value="1"/>
</dbReference>
<dbReference type="InterPro" id="IPR036322">
    <property type="entry name" value="WD40_repeat_dom_sf"/>
</dbReference>
<dbReference type="AlphaFoldDB" id="A0A4P9Z061"/>
<gene>
    <name evidence="6" type="ORF">SYNPS1DRAFT_4933</name>
</gene>
<reference evidence="7" key="1">
    <citation type="journal article" date="2018" name="Nat. Microbiol.">
        <title>Leveraging single-cell genomics to expand the fungal tree of life.</title>
        <authorList>
            <person name="Ahrendt S.R."/>
            <person name="Quandt C.A."/>
            <person name="Ciobanu D."/>
            <person name="Clum A."/>
            <person name="Salamov A."/>
            <person name="Andreopoulos B."/>
            <person name="Cheng J.F."/>
            <person name="Woyke T."/>
            <person name="Pelin A."/>
            <person name="Henrissat B."/>
            <person name="Reynolds N.K."/>
            <person name="Benny G.L."/>
            <person name="Smith M.E."/>
            <person name="James T.Y."/>
            <person name="Grigoriev I.V."/>
        </authorList>
    </citation>
    <scope>NUCLEOTIDE SEQUENCE [LARGE SCALE GENOMIC DNA]</scope>
    <source>
        <strain evidence="7">Benny S71-1</strain>
    </source>
</reference>
<dbReference type="PANTHER" id="PTHR44019">
    <property type="entry name" value="WD REPEAT-CONTAINING PROTEIN 55"/>
    <property type="match status" value="1"/>
</dbReference>
<accession>A0A4P9Z061</accession>
<dbReference type="PANTHER" id="PTHR44019:SF20">
    <property type="entry name" value="WD REPEAT-CONTAINING PROTEIN 55"/>
    <property type="match status" value="1"/>
</dbReference>
<comment type="similarity">
    <text evidence="1">Belongs to the WD repeat WDR55 family.</text>
</comment>
<evidence type="ECO:0000256" key="4">
    <source>
        <dbReference type="ARBA" id="ARBA00039238"/>
    </source>
</evidence>
<organism evidence="6 7">
    <name type="scientific">Syncephalis pseudoplumigaleata</name>
    <dbReference type="NCBI Taxonomy" id="1712513"/>
    <lineage>
        <taxon>Eukaryota</taxon>
        <taxon>Fungi</taxon>
        <taxon>Fungi incertae sedis</taxon>
        <taxon>Zoopagomycota</taxon>
        <taxon>Zoopagomycotina</taxon>
        <taxon>Zoopagomycetes</taxon>
        <taxon>Zoopagales</taxon>
        <taxon>Piptocephalidaceae</taxon>
        <taxon>Syncephalis</taxon>
    </lineage>
</organism>
<dbReference type="EMBL" id="KZ989823">
    <property type="protein sequence ID" value="RKP25252.1"/>
    <property type="molecule type" value="Genomic_DNA"/>
</dbReference>
<evidence type="ECO:0000256" key="5">
    <source>
        <dbReference type="ARBA" id="ARBA00039514"/>
    </source>
</evidence>
<evidence type="ECO:0000256" key="1">
    <source>
        <dbReference type="ARBA" id="ARBA00007625"/>
    </source>
</evidence>
<evidence type="ECO:0000313" key="7">
    <source>
        <dbReference type="Proteomes" id="UP000278143"/>
    </source>
</evidence>
<feature type="non-terminal residue" evidence="6">
    <location>
        <position position="1"/>
    </location>
</feature>
<dbReference type="SMART" id="SM00320">
    <property type="entry name" value="WD40"/>
    <property type="match status" value="6"/>
</dbReference>
<evidence type="ECO:0000256" key="3">
    <source>
        <dbReference type="ARBA" id="ARBA00022737"/>
    </source>
</evidence>
<dbReference type="OrthoDB" id="2288928at2759"/>